<dbReference type="EMBL" id="CP030840">
    <property type="protein sequence ID" value="AXC15760.1"/>
    <property type="molecule type" value="Genomic_DNA"/>
</dbReference>
<name>A0A2Z5GA19_9BACT</name>
<proteinExistence type="predicted"/>
<evidence type="ECO:0000256" key="1">
    <source>
        <dbReference type="SAM" id="MobiDB-lite"/>
    </source>
</evidence>
<sequence length="38" mass="4209">MQWQALVLGAKDYKPGKDLPPIPDPKMELSVGNQDEAQ</sequence>
<keyword evidence="3" id="KW-1185">Reference proteome</keyword>
<evidence type="ECO:0000313" key="2">
    <source>
        <dbReference type="EMBL" id="AXC15760.1"/>
    </source>
</evidence>
<dbReference type="KEGG" id="abas:ACPOL_6540"/>
<protein>
    <submittedName>
        <fullName evidence="2">Uncharacterized protein</fullName>
    </submittedName>
</protein>
<feature type="region of interest" description="Disordered" evidence="1">
    <location>
        <begin position="10"/>
        <end position="38"/>
    </location>
</feature>
<reference evidence="2 3" key="1">
    <citation type="journal article" date="2018" name="Front. Microbiol.">
        <title>Hydrolytic Capabilities as a Key to Environmental Success: Chitinolytic and Cellulolytic Acidobacteria From Acidic Sub-arctic Soils and Boreal Peatlands.</title>
        <authorList>
            <person name="Belova S.E."/>
            <person name="Ravin N.V."/>
            <person name="Pankratov T.A."/>
            <person name="Rakitin A.L."/>
            <person name="Ivanova A.A."/>
            <person name="Beletsky A.V."/>
            <person name="Mardanov A.V."/>
            <person name="Sinninghe Damste J.S."/>
            <person name="Dedysh S.N."/>
        </authorList>
    </citation>
    <scope>NUCLEOTIDE SEQUENCE [LARGE SCALE GENOMIC DNA]</scope>
    <source>
        <strain evidence="2 3">SBC82</strain>
    </source>
</reference>
<organism evidence="2 3">
    <name type="scientific">Acidisarcina polymorpha</name>
    <dbReference type="NCBI Taxonomy" id="2211140"/>
    <lineage>
        <taxon>Bacteria</taxon>
        <taxon>Pseudomonadati</taxon>
        <taxon>Acidobacteriota</taxon>
        <taxon>Terriglobia</taxon>
        <taxon>Terriglobales</taxon>
        <taxon>Acidobacteriaceae</taxon>
        <taxon>Acidisarcina</taxon>
    </lineage>
</organism>
<accession>A0A2Z5GA19</accession>
<dbReference type="AlphaFoldDB" id="A0A2Z5GA19"/>
<gene>
    <name evidence="2" type="ORF">ACPOL_6540</name>
</gene>
<dbReference type="Proteomes" id="UP000253606">
    <property type="component" value="Chromosome"/>
</dbReference>
<evidence type="ECO:0000313" key="3">
    <source>
        <dbReference type="Proteomes" id="UP000253606"/>
    </source>
</evidence>